<dbReference type="GO" id="GO:0006412">
    <property type="term" value="P:translation"/>
    <property type="evidence" value="ECO:0007669"/>
    <property type="project" value="InterPro"/>
</dbReference>
<dbReference type="PROSITE" id="PS00475">
    <property type="entry name" value="RIBOSOMAL_L15"/>
    <property type="match status" value="1"/>
</dbReference>
<name>A0A0C2MY51_THEKT</name>
<sequence>MTTKLRKNRRLRGHVSAGHGRVGKHRKHDAGRGKAGGLHHHRILFDKYHPGYFGKHGMRQFHYKKNANYCPVINVDQIWSLINKSGVVPDSKNVPLVDCTSAGFHKVLGRGHLPQKPVIVKARFFSKEAEDKIKAAGGSCVLTA</sequence>
<dbReference type="PANTHER" id="PTHR11721:SF3">
    <property type="entry name" value="LARGE RIBOSOMAL SUBUNIT PROTEIN UL15"/>
    <property type="match status" value="1"/>
</dbReference>
<keyword evidence="2 6" id="KW-0689">Ribosomal protein</keyword>
<feature type="compositionally biased region" description="Basic residues" evidence="7">
    <location>
        <begin position="1"/>
        <end position="13"/>
    </location>
</feature>
<comment type="similarity">
    <text evidence="1 6">Belongs to the universal ribosomal protein uL15 family.</text>
</comment>
<dbReference type="HAMAP" id="MF_01341">
    <property type="entry name" value="Ribosomal_uL15"/>
    <property type="match status" value="1"/>
</dbReference>
<evidence type="ECO:0000256" key="4">
    <source>
        <dbReference type="ARBA" id="ARBA00035200"/>
    </source>
</evidence>
<dbReference type="GO" id="GO:0003735">
    <property type="term" value="F:structural constituent of ribosome"/>
    <property type="evidence" value="ECO:0007669"/>
    <property type="project" value="InterPro"/>
</dbReference>
<dbReference type="PANTHER" id="PTHR11721">
    <property type="entry name" value="60S RIBOSOMAL PROTEIN L27A"/>
    <property type="match status" value="1"/>
</dbReference>
<dbReference type="EMBL" id="JWZT01003512">
    <property type="protein sequence ID" value="KII66552.1"/>
    <property type="molecule type" value="Genomic_DNA"/>
</dbReference>
<dbReference type="SUPFAM" id="SSF52080">
    <property type="entry name" value="Ribosomal proteins L15p and L18e"/>
    <property type="match status" value="1"/>
</dbReference>
<evidence type="ECO:0000256" key="3">
    <source>
        <dbReference type="ARBA" id="ARBA00023274"/>
    </source>
</evidence>
<dbReference type="OMA" id="WGRVGQH"/>
<evidence type="ECO:0000256" key="1">
    <source>
        <dbReference type="ARBA" id="ARBA00007320"/>
    </source>
</evidence>
<dbReference type="FunFam" id="3.100.10.10:FF:000002">
    <property type="entry name" value="60S ribosomal protein L27a"/>
    <property type="match status" value="1"/>
</dbReference>
<dbReference type="Proteomes" id="UP000031668">
    <property type="component" value="Unassembled WGS sequence"/>
</dbReference>
<evidence type="ECO:0000313" key="9">
    <source>
        <dbReference type="EMBL" id="KII66552.1"/>
    </source>
</evidence>
<evidence type="ECO:0000259" key="8">
    <source>
        <dbReference type="Pfam" id="PF00828"/>
    </source>
</evidence>
<feature type="domain" description="Large ribosomal subunit protein uL15/eL18" evidence="8">
    <location>
        <begin position="72"/>
        <end position="141"/>
    </location>
</feature>
<feature type="region of interest" description="Disordered" evidence="7">
    <location>
        <begin position="1"/>
        <end position="36"/>
    </location>
</feature>
<dbReference type="GO" id="GO:0022625">
    <property type="term" value="C:cytosolic large ribosomal subunit"/>
    <property type="evidence" value="ECO:0007669"/>
    <property type="project" value="TreeGrafter"/>
</dbReference>
<organism evidence="9 10">
    <name type="scientific">Thelohanellus kitauei</name>
    <name type="common">Myxosporean</name>
    <dbReference type="NCBI Taxonomy" id="669202"/>
    <lineage>
        <taxon>Eukaryota</taxon>
        <taxon>Metazoa</taxon>
        <taxon>Cnidaria</taxon>
        <taxon>Myxozoa</taxon>
        <taxon>Myxosporea</taxon>
        <taxon>Bivalvulida</taxon>
        <taxon>Platysporina</taxon>
        <taxon>Myxobolidae</taxon>
        <taxon>Thelohanellus</taxon>
    </lineage>
</organism>
<dbReference type="AlphaFoldDB" id="A0A0C2MY51"/>
<comment type="caution">
    <text evidence="9">The sequence shown here is derived from an EMBL/GenBank/DDBJ whole genome shotgun (WGS) entry which is preliminary data.</text>
</comment>
<protein>
    <recommendedName>
        <fullName evidence="4">Large ribosomal subunit protein uL15</fullName>
    </recommendedName>
    <alternativeName>
        <fullName evidence="5">60S ribosomal protein L27a</fullName>
    </alternativeName>
</protein>
<dbReference type="InterPro" id="IPR036227">
    <property type="entry name" value="Ribosomal_uL15/eL18_sf"/>
</dbReference>
<dbReference type="InterPro" id="IPR001196">
    <property type="entry name" value="Ribosomal_uL15_CS"/>
</dbReference>
<evidence type="ECO:0000313" key="10">
    <source>
        <dbReference type="Proteomes" id="UP000031668"/>
    </source>
</evidence>
<reference evidence="9 10" key="1">
    <citation type="journal article" date="2014" name="Genome Biol. Evol.">
        <title>The genome of the myxosporean Thelohanellus kitauei shows adaptations to nutrient acquisition within its fish host.</title>
        <authorList>
            <person name="Yang Y."/>
            <person name="Xiong J."/>
            <person name="Zhou Z."/>
            <person name="Huo F."/>
            <person name="Miao W."/>
            <person name="Ran C."/>
            <person name="Liu Y."/>
            <person name="Zhang J."/>
            <person name="Feng J."/>
            <person name="Wang M."/>
            <person name="Wang M."/>
            <person name="Wang L."/>
            <person name="Yao B."/>
        </authorList>
    </citation>
    <scope>NUCLEOTIDE SEQUENCE [LARGE SCALE GENOMIC DNA]</scope>
    <source>
        <strain evidence="9">Wuqing</strain>
    </source>
</reference>
<dbReference type="Gene3D" id="3.100.10.10">
    <property type="match status" value="1"/>
</dbReference>
<keyword evidence="10" id="KW-1185">Reference proteome</keyword>
<evidence type="ECO:0000256" key="6">
    <source>
        <dbReference type="RuleBase" id="RU003888"/>
    </source>
</evidence>
<gene>
    <name evidence="9" type="ORF">RF11_16011</name>
</gene>
<dbReference type="OrthoDB" id="61900at2759"/>
<dbReference type="InterPro" id="IPR030878">
    <property type="entry name" value="Ribosomal_uL15"/>
</dbReference>
<dbReference type="InterPro" id="IPR021131">
    <property type="entry name" value="Ribosomal_uL15/eL18"/>
</dbReference>
<evidence type="ECO:0000256" key="7">
    <source>
        <dbReference type="SAM" id="MobiDB-lite"/>
    </source>
</evidence>
<evidence type="ECO:0000256" key="2">
    <source>
        <dbReference type="ARBA" id="ARBA00022980"/>
    </source>
</evidence>
<proteinExistence type="inferred from homology"/>
<evidence type="ECO:0000256" key="5">
    <source>
        <dbReference type="ARBA" id="ARBA00035527"/>
    </source>
</evidence>
<dbReference type="Pfam" id="PF00828">
    <property type="entry name" value="Ribosomal_L27A"/>
    <property type="match status" value="1"/>
</dbReference>
<accession>A0A0C2MY51</accession>
<keyword evidence="3 6" id="KW-0687">Ribonucleoprotein</keyword>